<feature type="transmembrane region" description="Helical" evidence="8">
    <location>
        <begin position="162"/>
        <end position="185"/>
    </location>
</feature>
<comment type="caution">
    <text evidence="11">The sequence shown here is derived from an EMBL/GenBank/DDBJ whole genome shotgun (WGS) entry which is preliminary data.</text>
</comment>
<keyword evidence="2" id="KW-1003">Cell membrane</keyword>
<dbReference type="InterPro" id="IPR040423">
    <property type="entry name" value="PEA_transferase"/>
</dbReference>
<dbReference type="CDD" id="cd16017">
    <property type="entry name" value="LptA"/>
    <property type="match status" value="1"/>
</dbReference>
<feature type="domain" description="Sulfatase N-terminal" evidence="9">
    <location>
        <begin position="245"/>
        <end position="533"/>
    </location>
</feature>
<dbReference type="RefSeq" id="WP_036193718.1">
    <property type="nucleotide sequence ID" value="NZ_AVPS01000005.1"/>
</dbReference>
<dbReference type="PANTHER" id="PTHR30443:SF0">
    <property type="entry name" value="PHOSPHOETHANOLAMINE TRANSFERASE EPTA"/>
    <property type="match status" value="1"/>
</dbReference>
<dbReference type="InterPro" id="IPR017850">
    <property type="entry name" value="Alkaline_phosphatase_core_sf"/>
</dbReference>
<reference evidence="11 12" key="1">
    <citation type="submission" date="2013-08" db="EMBL/GenBank/DDBJ databases">
        <title>Genome sequencing of Lysobacter.</title>
        <authorList>
            <person name="Zhang S."/>
            <person name="Wang G."/>
        </authorList>
    </citation>
    <scope>NUCLEOTIDE SEQUENCE [LARGE SCALE GENOMIC DNA]</scope>
    <source>
        <strain evidence="11 12">Ko07</strain>
    </source>
</reference>
<proteinExistence type="predicted"/>
<feature type="transmembrane region" description="Helical" evidence="8">
    <location>
        <begin position="58"/>
        <end position="81"/>
    </location>
</feature>
<protein>
    <submittedName>
        <fullName evidence="11">Membrane protein</fullName>
    </submittedName>
</protein>
<evidence type="ECO:0000313" key="12">
    <source>
        <dbReference type="Proteomes" id="UP000030017"/>
    </source>
</evidence>
<keyword evidence="5 8" id="KW-0812">Transmembrane</keyword>
<evidence type="ECO:0000256" key="1">
    <source>
        <dbReference type="ARBA" id="ARBA00004429"/>
    </source>
</evidence>
<evidence type="ECO:0000256" key="5">
    <source>
        <dbReference type="ARBA" id="ARBA00022692"/>
    </source>
</evidence>
<evidence type="ECO:0000313" key="11">
    <source>
        <dbReference type="EMBL" id="KGM51664.1"/>
    </source>
</evidence>
<evidence type="ECO:0000256" key="7">
    <source>
        <dbReference type="ARBA" id="ARBA00023136"/>
    </source>
</evidence>
<dbReference type="GO" id="GO:0009244">
    <property type="term" value="P:lipopolysaccharide core region biosynthetic process"/>
    <property type="evidence" value="ECO:0007669"/>
    <property type="project" value="TreeGrafter"/>
</dbReference>
<dbReference type="Pfam" id="PF08019">
    <property type="entry name" value="EptA_B_N"/>
    <property type="match status" value="1"/>
</dbReference>
<sequence length="554" mass="60560">MSAVSLPLTRVRAWPASRPQISVEMLALLVSVFFSMACNGAFWHAYAETGGLQAAAGWRTAISLFVAMTGLNLLLLCTVLNRWTAKPLLTVLLLVTAFAVYYMNQYTVYLDPDMIRNVLHTDARESAELLTRGLVLPVVLYAAIPIALVWRVRLQCLTPGRALLRRLATMLVAAVVTVGALLVSFQDISSLMRNHTEIRHLITPGNYLASLARVAGADGKGASQARLPVGADAQVVGRNAGKPRLLVIVVGETVRAQNWGLNGYSRQTTPELARRDVLNFPDVTACGSSTEVSLPCMFSAQGRHSYDKQAIKHSQSLLNVLDHAGIATFWRDNQGGCKGVCEGLSFESVADARVPELCDGEGCLDNVLLHGLQQKIDLNDRDQVVVLHQLGNHGPSYYRRYPAQFRQFTPTCETPQLGKCSQDEIVNAYDNAITYTDHFLAGVIDQLASDTGRDTAMIYLSDHGESLGEHNLYLHGVPYQIAPATQLKVPMVMWLSPGLVADRGIDLRCMRQQSARPASHDNLFSSVLGLMQVRTDVYDPRQDLFADCTGPAGA</sequence>
<evidence type="ECO:0000256" key="6">
    <source>
        <dbReference type="ARBA" id="ARBA00022989"/>
    </source>
</evidence>
<feature type="domain" description="Phosphoethanolamine transferase N-terminal" evidence="10">
    <location>
        <begin position="71"/>
        <end position="215"/>
    </location>
</feature>
<keyword evidence="3" id="KW-0997">Cell inner membrane</keyword>
<evidence type="ECO:0000256" key="4">
    <source>
        <dbReference type="ARBA" id="ARBA00022679"/>
    </source>
</evidence>
<evidence type="ECO:0000256" key="2">
    <source>
        <dbReference type="ARBA" id="ARBA00022475"/>
    </source>
</evidence>
<feature type="transmembrane region" description="Helical" evidence="8">
    <location>
        <begin position="88"/>
        <end position="109"/>
    </location>
</feature>
<organism evidence="11 12">
    <name type="scientific">Lysobacter concretionis Ko07 = DSM 16239</name>
    <dbReference type="NCBI Taxonomy" id="1122185"/>
    <lineage>
        <taxon>Bacteria</taxon>
        <taxon>Pseudomonadati</taxon>
        <taxon>Pseudomonadota</taxon>
        <taxon>Gammaproteobacteria</taxon>
        <taxon>Lysobacterales</taxon>
        <taxon>Lysobacteraceae</taxon>
        <taxon>Novilysobacter</taxon>
    </lineage>
</organism>
<feature type="transmembrane region" description="Helical" evidence="8">
    <location>
        <begin position="129"/>
        <end position="150"/>
    </location>
</feature>
<dbReference type="SUPFAM" id="SSF53649">
    <property type="entry name" value="Alkaline phosphatase-like"/>
    <property type="match status" value="1"/>
</dbReference>
<dbReference type="GO" id="GO:0016776">
    <property type="term" value="F:phosphotransferase activity, phosphate group as acceptor"/>
    <property type="evidence" value="ECO:0007669"/>
    <property type="project" value="TreeGrafter"/>
</dbReference>
<dbReference type="eggNOG" id="COG2194">
    <property type="taxonomic scope" value="Bacteria"/>
</dbReference>
<evidence type="ECO:0000259" key="9">
    <source>
        <dbReference type="Pfam" id="PF00884"/>
    </source>
</evidence>
<gene>
    <name evidence="11" type="ORF">N792_08245</name>
</gene>
<keyword evidence="6 8" id="KW-1133">Transmembrane helix</keyword>
<dbReference type="Proteomes" id="UP000030017">
    <property type="component" value="Unassembled WGS sequence"/>
</dbReference>
<dbReference type="OrthoDB" id="9786870at2"/>
<dbReference type="GO" id="GO:0005886">
    <property type="term" value="C:plasma membrane"/>
    <property type="evidence" value="ECO:0007669"/>
    <property type="project" value="UniProtKB-SubCell"/>
</dbReference>
<dbReference type="STRING" id="1122185.N792_08245"/>
<keyword evidence="12" id="KW-1185">Reference proteome</keyword>
<dbReference type="Pfam" id="PF00884">
    <property type="entry name" value="Sulfatase"/>
    <property type="match status" value="1"/>
</dbReference>
<dbReference type="Gene3D" id="3.40.720.10">
    <property type="entry name" value="Alkaline Phosphatase, subunit A"/>
    <property type="match status" value="1"/>
</dbReference>
<feature type="transmembrane region" description="Helical" evidence="8">
    <location>
        <begin position="21"/>
        <end position="46"/>
    </location>
</feature>
<dbReference type="InterPro" id="IPR000917">
    <property type="entry name" value="Sulfatase_N"/>
</dbReference>
<dbReference type="NCBIfam" id="NF028537">
    <property type="entry name" value="P_eth_NH2_trans"/>
    <property type="match status" value="1"/>
</dbReference>
<comment type="subcellular location">
    <subcellularLocation>
        <location evidence="1">Cell inner membrane</location>
        <topology evidence="1">Multi-pass membrane protein</topology>
    </subcellularLocation>
</comment>
<keyword evidence="4" id="KW-0808">Transferase</keyword>
<dbReference type="AlphaFoldDB" id="A0A0A0EMN0"/>
<dbReference type="EMBL" id="AVPS01000005">
    <property type="protein sequence ID" value="KGM51664.1"/>
    <property type="molecule type" value="Genomic_DNA"/>
</dbReference>
<evidence type="ECO:0000256" key="3">
    <source>
        <dbReference type="ARBA" id="ARBA00022519"/>
    </source>
</evidence>
<name>A0A0A0EMN0_9GAMM</name>
<keyword evidence="7 8" id="KW-0472">Membrane</keyword>
<accession>A0A0A0EMN0</accession>
<dbReference type="PANTHER" id="PTHR30443">
    <property type="entry name" value="INNER MEMBRANE PROTEIN"/>
    <property type="match status" value="1"/>
</dbReference>
<evidence type="ECO:0000259" key="10">
    <source>
        <dbReference type="Pfam" id="PF08019"/>
    </source>
</evidence>
<dbReference type="InterPro" id="IPR058130">
    <property type="entry name" value="PEA_transf_C"/>
</dbReference>
<dbReference type="InterPro" id="IPR012549">
    <property type="entry name" value="EptA-like_N"/>
</dbReference>
<evidence type="ECO:0000256" key="8">
    <source>
        <dbReference type="SAM" id="Phobius"/>
    </source>
</evidence>